<dbReference type="PIRSF" id="PIRSF000294">
    <property type="entry name" value="Cytochrome-c_peroxidase"/>
    <property type="match status" value="1"/>
</dbReference>
<keyword evidence="7 9" id="KW-0408">Iron</keyword>
<dbReference type="GO" id="GO:0046872">
    <property type="term" value="F:metal ion binding"/>
    <property type="evidence" value="ECO:0007669"/>
    <property type="project" value="UniProtKB-KW"/>
</dbReference>
<dbReference type="InterPro" id="IPR004852">
    <property type="entry name" value="Di-haem_cyt_c_peroxidsae"/>
</dbReference>
<keyword evidence="6" id="KW-0560">Oxidoreductase</keyword>
<dbReference type="InterPro" id="IPR026259">
    <property type="entry name" value="MauG/Cytc_peroxidase"/>
</dbReference>
<feature type="binding site" description="covalent" evidence="8">
    <location>
        <position position="231"/>
    </location>
    <ligand>
        <name>heme c</name>
        <dbReference type="ChEBI" id="CHEBI:61717"/>
        <label>2</label>
    </ligand>
</feature>
<dbReference type="AlphaFoldDB" id="A0A098PZA8"/>
<dbReference type="GO" id="GO:0004130">
    <property type="term" value="F:cytochrome-c peroxidase activity"/>
    <property type="evidence" value="ECO:0007669"/>
    <property type="project" value="TreeGrafter"/>
</dbReference>
<evidence type="ECO:0000256" key="2">
    <source>
        <dbReference type="ARBA" id="ARBA00022617"/>
    </source>
</evidence>
<evidence type="ECO:0000313" key="11">
    <source>
        <dbReference type="Proteomes" id="UP000028012"/>
    </source>
</evidence>
<feature type="binding site" description="axial binding residue" evidence="9">
    <location>
        <position position="92"/>
    </location>
    <ligand>
        <name>heme c</name>
        <dbReference type="ChEBI" id="CHEBI:61717"/>
        <label>1</label>
    </ligand>
    <ligandPart>
        <name>Fe</name>
        <dbReference type="ChEBI" id="CHEBI:18248"/>
    </ligandPart>
</feature>
<comment type="cofactor">
    <cofactor evidence="8">
        <name>heme</name>
        <dbReference type="ChEBI" id="CHEBI:30413"/>
    </cofactor>
    <text evidence="8">Binds 2 heme groups.</text>
</comment>
<evidence type="ECO:0000256" key="6">
    <source>
        <dbReference type="ARBA" id="ARBA00023002"/>
    </source>
</evidence>
<comment type="caution">
    <text evidence="10">The sequence shown here is derived from an EMBL/GenBank/DDBJ whole genome shotgun (WGS) entry which is preliminary data.</text>
</comment>
<evidence type="ECO:0000256" key="9">
    <source>
        <dbReference type="PIRSR" id="PIRSR000294-2"/>
    </source>
</evidence>
<dbReference type="InterPro" id="IPR009056">
    <property type="entry name" value="Cyt_c-like_dom"/>
</dbReference>
<evidence type="ECO:0000256" key="5">
    <source>
        <dbReference type="ARBA" id="ARBA00022764"/>
    </source>
</evidence>
<keyword evidence="3 9" id="KW-0479">Metal-binding</keyword>
<dbReference type="EMBL" id="JPHD02000068">
    <property type="protein sequence ID" value="KGE52340.1"/>
    <property type="molecule type" value="Genomic_DNA"/>
</dbReference>
<feature type="binding site" description="covalent" evidence="8">
    <location>
        <position position="234"/>
    </location>
    <ligand>
        <name>heme c</name>
        <dbReference type="ChEBI" id="CHEBI:61717"/>
        <label>2</label>
    </ligand>
</feature>
<feature type="binding site" description="covalent" evidence="8">
    <location>
        <position position="91"/>
    </location>
    <ligand>
        <name>heme c</name>
        <dbReference type="ChEBI" id="CHEBI:61717"/>
        <label>1</label>
    </ligand>
</feature>
<dbReference type="eggNOG" id="COG1858">
    <property type="taxonomic scope" value="Bacteria"/>
</dbReference>
<protein>
    <submittedName>
        <fullName evidence="10">Cytochrome C peroxidase</fullName>
    </submittedName>
</protein>
<evidence type="ECO:0000256" key="3">
    <source>
        <dbReference type="ARBA" id="ARBA00022723"/>
    </source>
</evidence>
<organism evidence="10 11">
    <name type="scientific">Xanthomonas axonopodis pv. vasculorum</name>
    <dbReference type="NCBI Taxonomy" id="325777"/>
    <lineage>
        <taxon>Bacteria</taxon>
        <taxon>Pseudomonadati</taxon>
        <taxon>Pseudomonadota</taxon>
        <taxon>Gammaproteobacteria</taxon>
        <taxon>Lysobacterales</taxon>
        <taxon>Lysobacteraceae</taxon>
        <taxon>Xanthomonas</taxon>
    </lineage>
</organism>
<dbReference type="GeneID" id="58003084"/>
<evidence type="ECO:0000256" key="4">
    <source>
        <dbReference type="ARBA" id="ARBA00022729"/>
    </source>
</evidence>
<dbReference type="InterPro" id="IPR036909">
    <property type="entry name" value="Cyt_c-like_dom_sf"/>
</dbReference>
<dbReference type="GO" id="GO:0020037">
    <property type="term" value="F:heme binding"/>
    <property type="evidence" value="ECO:0007669"/>
    <property type="project" value="InterPro"/>
</dbReference>
<dbReference type="GO" id="GO:0042597">
    <property type="term" value="C:periplasmic space"/>
    <property type="evidence" value="ECO:0007669"/>
    <property type="project" value="UniProtKB-SubCell"/>
</dbReference>
<evidence type="ECO:0000313" key="10">
    <source>
        <dbReference type="EMBL" id="KGE52340.1"/>
    </source>
</evidence>
<comment type="PTM">
    <text evidence="8">Binds 2 heme groups per subunit.</text>
</comment>
<dbReference type="PANTHER" id="PTHR30600">
    <property type="entry name" value="CYTOCHROME C PEROXIDASE-RELATED"/>
    <property type="match status" value="1"/>
</dbReference>
<dbReference type="STRING" id="325777.GW15_0209280"/>
<dbReference type="PROSITE" id="PS51007">
    <property type="entry name" value="CYTC"/>
    <property type="match status" value="1"/>
</dbReference>
<keyword evidence="10" id="KW-0575">Peroxidase</keyword>
<reference evidence="10 11" key="1">
    <citation type="submission" date="2014-09" db="EMBL/GenBank/DDBJ databases">
        <title>A draft genome sequence for Xanthomonas axonopodis pv. vasculorum NCPPB 900.</title>
        <authorList>
            <person name="Harrison J."/>
            <person name="Studholme D.J."/>
        </authorList>
    </citation>
    <scope>NUCLEOTIDE SEQUENCE [LARGE SCALE GENOMIC DNA]</scope>
    <source>
        <strain evidence="10 11">NCPPB 900</strain>
    </source>
</reference>
<comment type="subcellular location">
    <subcellularLocation>
        <location evidence="1">Periplasm</location>
    </subcellularLocation>
</comment>
<feature type="binding site" description="covalent" evidence="8">
    <location>
        <position position="88"/>
    </location>
    <ligand>
        <name>heme c</name>
        <dbReference type="ChEBI" id="CHEBI:61717"/>
        <label>1</label>
    </ligand>
</feature>
<evidence type="ECO:0000256" key="1">
    <source>
        <dbReference type="ARBA" id="ARBA00004418"/>
    </source>
</evidence>
<dbReference type="Pfam" id="PF00034">
    <property type="entry name" value="Cytochrom_C"/>
    <property type="match status" value="1"/>
</dbReference>
<keyword evidence="4" id="KW-0732">Signal</keyword>
<keyword evidence="5" id="KW-0574">Periplasm</keyword>
<dbReference type="Pfam" id="PF03150">
    <property type="entry name" value="CCP_MauG"/>
    <property type="match status" value="1"/>
</dbReference>
<gene>
    <name evidence="10" type="ORF">GW15_0209280</name>
</gene>
<feature type="binding site" description="axial binding residue" evidence="9">
    <location>
        <position position="292"/>
    </location>
    <ligand>
        <name>heme c</name>
        <dbReference type="ChEBI" id="CHEBI:61717"/>
        <label>2</label>
    </ligand>
    <ligandPart>
        <name>Fe</name>
        <dbReference type="ChEBI" id="CHEBI:18248"/>
    </ligandPart>
</feature>
<dbReference type="SUPFAM" id="SSF46626">
    <property type="entry name" value="Cytochrome c"/>
    <property type="match status" value="2"/>
</dbReference>
<dbReference type="InterPro" id="IPR051395">
    <property type="entry name" value="Cytochrome_c_Peroxidase/MauG"/>
</dbReference>
<evidence type="ECO:0000256" key="7">
    <source>
        <dbReference type="ARBA" id="ARBA00023004"/>
    </source>
</evidence>
<accession>A0A098PZA8</accession>
<dbReference type="Proteomes" id="UP000028012">
    <property type="component" value="Unassembled WGS sequence"/>
</dbReference>
<dbReference type="HOGENOM" id="CLU_034652_1_0_6"/>
<proteinExistence type="predicted"/>
<dbReference type="PANTHER" id="PTHR30600:SF7">
    <property type="entry name" value="CYTOCHROME C PEROXIDASE-RELATED"/>
    <property type="match status" value="1"/>
</dbReference>
<name>A0A098PZA8_9XANT</name>
<dbReference type="Gene3D" id="1.10.760.10">
    <property type="entry name" value="Cytochrome c-like domain"/>
    <property type="match status" value="2"/>
</dbReference>
<keyword evidence="2 8" id="KW-0349">Heme</keyword>
<evidence type="ECO:0000256" key="8">
    <source>
        <dbReference type="PIRSR" id="PIRSR000294-1"/>
    </source>
</evidence>
<sequence length="330" mass="35463">MTQPPAPVRPDHRKQRWSPAALMTIMLASTALFAMPFVPAAGVAASPARPSEPIHAIQPATGLDSRKVALGALLFNDRRLSGDNRVACTSCHRLASNGAAADAMTRMPRRRAPAFNTPTVFNATANFRLGWRGNFRSPEAQMASLLENPSVMQADSAAVIGRLQQDTVLTQRFRAAYGRPPDRAALFDAIVSYERSLVTPGSRFDLWLQGSDTALSAQELRGYRTFKSIGCISCHQGVNVGGNLFQRSGIFAPATRHGTPILRVPSLRNVATTAPYFHDGSATTLPQAIKAMGTAQLGVTLNPADVSDIAAFLQTLTGKYQGRQLTVPQP</sequence>
<dbReference type="GO" id="GO:0009055">
    <property type="term" value="F:electron transfer activity"/>
    <property type="evidence" value="ECO:0007669"/>
    <property type="project" value="InterPro"/>
</dbReference>
<feature type="binding site" description="axial binding residue" evidence="9">
    <location>
        <position position="235"/>
    </location>
    <ligand>
        <name>heme c</name>
        <dbReference type="ChEBI" id="CHEBI:61717"/>
        <label>2</label>
    </ligand>
    <ligandPart>
        <name>Fe</name>
        <dbReference type="ChEBI" id="CHEBI:18248"/>
    </ligandPart>
</feature>
<dbReference type="RefSeq" id="WP_042822425.1">
    <property type="nucleotide sequence ID" value="NZ_CP053649.1"/>
</dbReference>